<comment type="caution">
    <text evidence="1">The sequence shown here is derived from an EMBL/GenBank/DDBJ whole genome shotgun (WGS) entry which is preliminary data.</text>
</comment>
<dbReference type="EMBL" id="JENJ01000003">
    <property type="protein sequence ID" value="KGM98138.1"/>
    <property type="molecule type" value="Genomic_DNA"/>
</dbReference>
<gene>
    <name evidence="1" type="ORF">Z968_01235</name>
</gene>
<dbReference type="AlphaFoldDB" id="A0A0A0IC83"/>
<proteinExistence type="predicted"/>
<dbReference type="Proteomes" id="UP000030012">
    <property type="component" value="Unassembled WGS sequence"/>
</dbReference>
<sequence>MYAPNIRGFMDSDPKQVHSCSKDGKSCVKLPNHVTDPIISNNIATWEFDYTYNDDSLFHEDFHK</sequence>
<organism evidence="1 2">
    <name type="scientific">Clostridium novyi A str. 4552</name>
    <dbReference type="NCBI Taxonomy" id="1444289"/>
    <lineage>
        <taxon>Bacteria</taxon>
        <taxon>Bacillati</taxon>
        <taxon>Bacillota</taxon>
        <taxon>Clostridia</taxon>
        <taxon>Eubacteriales</taxon>
        <taxon>Clostridiaceae</taxon>
        <taxon>Clostridium</taxon>
    </lineage>
</organism>
<protein>
    <submittedName>
        <fullName evidence="1">Uncharacterized protein</fullName>
    </submittedName>
</protein>
<evidence type="ECO:0000313" key="1">
    <source>
        <dbReference type="EMBL" id="KGM98138.1"/>
    </source>
</evidence>
<name>A0A0A0IC83_CLONO</name>
<reference evidence="1 2" key="1">
    <citation type="submission" date="2014-01" db="EMBL/GenBank/DDBJ databases">
        <title>Plasmidome dynamics in the species complex Clostridium novyi sensu lato converts strains of independent lineages into distinctly different pathogens.</title>
        <authorList>
            <person name="Skarin H."/>
            <person name="Segerman B."/>
        </authorList>
    </citation>
    <scope>NUCLEOTIDE SEQUENCE [LARGE SCALE GENOMIC DNA]</scope>
    <source>
        <strain evidence="1 2">4552</strain>
    </source>
</reference>
<evidence type="ECO:0000313" key="2">
    <source>
        <dbReference type="Proteomes" id="UP000030012"/>
    </source>
</evidence>
<accession>A0A0A0IC83</accession>